<dbReference type="SUPFAM" id="SSF52540">
    <property type="entry name" value="P-loop containing nucleoside triphosphate hydrolases"/>
    <property type="match status" value="1"/>
</dbReference>
<dbReference type="Gene3D" id="1.10.260.40">
    <property type="entry name" value="lambda repressor-like DNA-binding domains"/>
    <property type="match status" value="1"/>
</dbReference>
<dbReference type="InterPro" id="IPR036390">
    <property type="entry name" value="WH_DNA-bd_sf"/>
</dbReference>
<reference evidence="2 3" key="1">
    <citation type="submission" date="2013-02" db="EMBL/GenBank/DDBJ databases">
        <title>Draft Genome Sequence of Streptomyces afghaniensis, Which Produces Compounds of the Julimycin B-Complex.</title>
        <authorList>
            <person name="Gruening B.A."/>
            <person name="Praeg A."/>
            <person name="Erxleben A."/>
            <person name="Guenther S."/>
            <person name="Fiedler H.-P."/>
            <person name="Goodfellow M."/>
            <person name="Mueller M."/>
        </authorList>
    </citation>
    <scope>NUCLEOTIDE SEQUENCE [LARGE SCALE GENOMIC DNA]</scope>
    <source>
        <strain evidence="2 3">772</strain>
    </source>
</reference>
<accession>S4NNE8</accession>
<dbReference type="InterPro" id="IPR010982">
    <property type="entry name" value="Lambda_DNA-bd_dom_sf"/>
</dbReference>
<dbReference type="InterPro" id="IPR001387">
    <property type="entry name" value="Cro/C1-type_HTH"/>
</dbReference>
<dbReference type="AlphaFoldDB" id="S4NNE8"/>
<organism evidence="2 3">
    <name type="scientific">Streptomyces afghaniensis 772</name>
    <dbReference type="NCBI Taxonomy" id="1283301"/>
    <lineage>
        <taxon>Bacteria</taxon>
        <taxon>Bacillati</taxon>
        <taxon>Actinomycetota</taxon>
        <taxon>Actinomycetes</taxon>
        <taxon>Kitasatosporales</taxon>
        <taxon>Streptomycetaceae</taxon>
        <taxon>Streptomyces</taxon>
    </lineage>
</organism>
<gene>
    <name evidence="2" type="ORF">STAFG_3043</name>
</gene>
<dbReference type="SUPFAM" id="SSF46785">
    <property type="entry name" value="Winged helix' DNA-binding domain"/>
    <property type="match status" value="1"/>
</dbReference>
<dbReference type="InterPro" id="IPR036388">
    <property type="entry name" value="WH-like_DNA-bd_sf"/>
</dbReference>
<dbReference type="Proteomes" id="UP000015001">
    <property type="component" value="Unassembled WGS sequence"/>
</dbReference>
<dbReference type="SMART" id="SM00530">
    <property type="entry name" value="HTH_XRE"/>
    <property type="match status" value="1"/>
</dbReference>
<dbReference type="PANTHER" id="PTHR47691:SF3">
    <property type="entry name" value="HTH-TYPE TRANSCRIPTIONAL REGULATOR RV0890C-RELATED"/>
    <property type="match status" value="1"/>
</dbReference>
<dbReference type="EMBL" id="AOPY01001399">
    <property type="protein sequence ID" value="EPJ39909.1"/>
    <property type="molecule type" value="Genomic_DNA"/>
</dbReference>
<evidence type="ECO:0000259" key="1">
    <source>
        <dbReference type="PROSITE" id="PS50943"/>
    </source>
</evidence>
<dbReference type="PANTHER" id="PTHR47691">
    <property type="entry name" value="REGULATOR-RELATED"/>
    <property type="match status" value="1"/>
</dbReference>
<dbReference type="SUPFAM" id="SSF47413">
    <property type="entry name" value="lambda repressor-like DNA-binding domains"/>
    <property type="match status" value="1"/>
</dbReference>
<dbReference type="HOGENOM" id="CLU_056128_0_0_11"/>
<dbReference type="CDD" id="cd00093">
    <property type="entry name" value="HTH_XRE"/>
    <property type="match status" value="1"/>
</dbReference>
<dbReference type="PRINTS" id="PR00364">
    <property type="entry name" value="DISEASERSIST"/>
</dbReference>
<comment type="caution">
    <text evidence="2">The sequence shown here is derived from an EMBL/GenBank/DDBJ whole genome shotgun (WGS) entry which is preliminary data.</text>
</comment>
<protein>
    <recommendedName>
        <fullName evidence="1">HTH cro/C1-type domain-containing protein</fullName>
    </recommendedName>
</protein>
<dbReference type="InterPro" id="IPR027417">
    <property type="entry name" value="P-loop_NTPase"/>
</dbReference>
<dbReference type="RefSeq" id="WP_020271999.1">
    <property type="nucleotide sequence ID" value="NZ_KE354149.1"/>
</dbReference>
<proteinExistence type="predicted"/>
<evidence type="ECO:0000313" key="3">
    <source>
        <dbReference type="Proteomes" id="UP000015001"/>
    </source>
</evidence>
<dbReference type="Pfam" id="PF13191">
    <property type="entry name" value="AAA_16"/>
    <property type="match status" value="1"/>
</dbReference>
<dbReference type="PROSITE" id="PS50943">
    <property type="entry name" value="HTH_CROC1"/>
    <property type="match status" value="1"/>
</dbReference>
<dbReference type="Gene3D" id="3.40.50.300">
    <property type="entry name" value="P-loop containing nucleotide triphosphate hydrolases"/>
    <property type="match status" value="1"/>
</dbReference>
<name>S4NNE8_9ACTN</name>
<dbReference type="Pfam" id="PF13560">
    <property type="entry name" value="HTH_31"/>
    <property type="match status" value="1"/>
</dbReference>
<dbReference type="GO" id="GO:0003677">
    <property type="term" value="F:DNA binding"/>
    <property type="evidence" value="ECO:0007669"/>
    <property type="project" value="InterPro"/>
</dbReference>
<dbReference type="InterPro" id="IPR041664">
    <property type="entry name" value="AAA_16"/>
</dbReference>
<keyword evidence="3" id="KW-1185">Reference proteome</keyword>
<sequence length="451" mass="47320">MHSDPGAEPTRFGSTLQLARKRAGLTQEQLAAASGVSIRAIRDLELGRANRPRRETIRLLADALDLTGSHRVLLDHASGHASVDTTLRQMYEEDAASAPAAMYPLVGRERELDVLARALLVGQERLLSLVGLPGVGKSRLALAVAHRYEAEREARVIWLPASPDSGATPFGPGAGPDRAQSLLASWMLDRLTGNGPLDELARLIGGRRTLLVIDGYDDPAADGGVSCGCSQAATASRSWSPLRSPLPVLGVRAVPLAPLPLAPPSAEPGQGTASAAVRLMLSHVSCARPSLQQTASVTEAVTGLCRQLDGIPLALNLAAGWLPMYSPEQLHSVALDSPLDLVEPVFDGESGGGLDLGTLIGSAITALRPAPARVLAALALHRAPCPTEEVQRRLGGPPQEVTRALHGLLLRGLIREERVPGGGTAVSVLNLVRHTLHAARQHAALPAIAHI</sequence>
<evidence type="ECO:0000313" key="2">
    <source>
        <dbReference type="EMBL" id="EPJ39909.1"/>
    </source>
</evidence>
<feature type="domain" description="HTH cro/C1-type" evidence="1">
    <location>
        <begin position="16"/>
        <end position="71"/>
    </location>
</feature>
<dbReference type="PATRIC" id="fig|1283301.3.peg.3015"/>
<dbReference type="Gene3D" id="1.10.10.10">
    <property type="entry name" value="Winged helix-like DNA-binding domain superfamily/Winged helix DNA-binding domain"/>
    <property type="match status" value="1"/>
</dbReference>